<proteinExistence type="predicted"/>
<reference evidence="1" key="1">
    <citation type="submission" date="2019-03" db="EMBL/GenBank/DDBJ databases">
        <title>WGS assembly of Setaria viridis.</title>
        <authorList>
            <person name="Huang P."/>
            <person name="Jenkins J."/>
            <person name="Grimwood J."/>
            <person name="Barry K."/>
            <person name="Healey A."/>
            <person name="Mamidi S."/>
            <person name="Sreedasyam A."/>
            <person name="Shu S."/>
            <person name="Feldman M."/>
            <person name="Wu J."/>
            <person name="Yu Y."/>
            <person name="Chen C."/>
            <person name="Johnson J."/>
            <person name="Rokhsar D."/>
            <person name="Baxter I."/>
            <person name="Schmutz J."/>
            <person name="Brutnell T."/>
            <person name="Kellogg E."/>
        </authorList>
    </citation>
    <scope>NUCLEOTIDE SEQUENCE [LARGE SCALE GENOMIC DNA]</scope>
</reference>
<protein>
    <submittedName>
        <fullName evidence="1">Uncharacterized protein</fullName>
    </submittedName>
</protein>
<gene>
    <name evidence="1" type="ORF">SEVIR_1G116400v2</name>
</gene>
<organism evidence="1 2">
    <name type="scientific">Setaria viridis</name>
    <name type="common">Green bristlegrass</name>
    <name type="synonym">Setaria italica subsp. viridis</name>
    <dbReference type="NCBI Taxonomy" id="4556"/>
    <lineage>
        <taxon>Eukaryota</taxon>
        <taxon>Viridiplantae</taxon>
        <taxon>Streptophyta</taxon>
        <taxon>Embryophyta</taxon>
        <taxon>Tracheophyta</taxon>
        <taxon>Spermatophyta</taxon>
        <taxon>Magnoliopsida</taxon>
        <taxon>Liliopsida</taxon>
        <taxon>Poales</taxon>
        <taxon>Poaceae</taxon>
        <taxon>PACMAD clade</taxon>
        <taxon>Panicoideae</taxon>
        <taxon>Panicodae</taxon>
        <taxon>Paniceae</taxon>
        <taxon>Cenchrinae</taxon>
        <taxon>Setaria</taxon>
    </lineage>
</organism>
<sequence>MSMVTSHIFLITYVKSRKCTRCGLSMFTWGNMGTSRGRRSSVQSSSEVLTGFLGRAEEVYINRIVEYQIYKGVFFFLL</sequence>
<evidence type="ECO:0000313" key="2">
    <source>
        <dbReference type="Proteomes" id="UP000298652"/>
    </source>
</evidence>
<dbReference type="EMBL" id="CM016552">
    <property type="protein sequence ID" value="TKW38469.1"/>
    <property type="molecule type" value="Genomic_DNA"/>
</dbReference>
<dbReference type="AlphaFoldDB" id="A0A4U6WBW7"/>
<keyword evidence="2" id="KW-1185">Reference proteome</keyword>
<evidence type="ECO:0000313" key="1">
    <source>
        <dbReference type="EMBL" id="TKW38469.1"/>
    </source>
</evidence>
<dbReference type="Gramene" id="TKW38469">
    <property type="protein sequence ID" value="TKW38469"/>
    <property type="gene ID" value="SEVIR_1G116400v2"/>
</dbReference>
<name>A0A4U6WBW7_SETVI</name>
<accession>A0A4U6WBW7</accession>
<dbReference type="Proteomes" id="UP000298652">
    <property type="component" value="Chromosome 1"/>
</dbReference>